<gene>
    <name evidence="3" type="ORF">ZIOFF_067642</name>
</gene>
<dbReference type="Proteomes" id="UP000734854">
    <property type="component" value="Unassembled WGS sequence"/>
</dbReference>
<dbReference type="InterPro" id="IPR001789">
    <property type="entry name" value="Sig_transdc_resp-reg_receiver"/>
</dbReference>
<dbReference type="PROSITE" id="PS50110">
    <property type="entry name" value="RESPONSE_REGULATORY"/>
    <property type="match status" value="1"/>
</dbReference>
<feature type="domain" description="Response regulatory" evidence="2">
    <location>
        <begin position="19"/>
        <end position="134"/>
    </location>
</feature>
<dbReference type="CDD" id="cd17546">
    <property type="entry name" value="REC_hyHK_CKI1_RcsC-like"/>
    <property type="match status" value="1"/>
</dbReference>
<organism evidence="3 4">
    <name type="scientific">Zingiber officinale</name>
    <name type="common">Ginger</name>
    <name type="synonym">Amomum zingiber</name>
    <dbReference type="NCBI Taxonomy" id="94328"/>
    <lineage>
        <taxon>Eukaryota</taxon>
        <taxon>Viridiplantae</taxon>
        <taxon>Streptophyta</taxon>
        <taxon>Embryophyta</taxon>
        <taxon>Tracheophyta</taxon>
        <taxon>Spermatophyta</taxon>
        <taxon>Magnoliopsida</taxon>
        <taxon>Liliopsida</taxon>
        <taxon>Zingiberales</taxon>
        <taxon>Zingiberaceae</taxon>
        <taxon>Zingiber</taxon>
    </lineage>
</organism>
<proteinExistence type="predicted"/>
<accession>A0A8J5C603</accession>
<evidence type="ECO:0000256" key="1">
    <source>
        <dbReference type="PROSITE-ProRule" id="PRU00169"/>
    </source>
</evidence>
<evidence type="ECO:0000313" key="4">
    <source>
        <dbReference type="Proteomes" id="UP000734854"/>
    </source>
</evidence>
<name>A0A8J5C603_ZINOF</name>
<dbReference type="EMBL" id="JACMSC010000019">
    <property type="protein sequence ID" value="KAG6473725.1"/>
    <property type="molecule type" value="Genomic_DNA"/>
</dbReference>
<dbReference type="GO" id="GO:0000160">
    <property type="term" value="P:phosphorelay signal transduction system"/>
    <property type="evidence" value="ECO:0007669"/>
    <property type="project" value="InterPro"/>
</dbReference>
<dbReference type="InterPro" id="IPR052048">
    <property type="entry name" value="ST_Response_Regulator"/>
</dbReference>
<dbReference type="PANTHER" id="PTHR43228:SF1">
    <property type="entry name" value="TWO-COMPONENT RESPONSE REGULATOR ARR22"/>
    <property type="match status" value="1"/>
</dbReference>
<keyword evidence="1" id="KW-0597">Phosphoprotein</keyword>
<keyword evidence="4" id="KW-1185">Reference proteome</keyword>
<dbReference type="SMART" id="SM00448">
    <property type="entry name" value="REC"/>
    <property type="match status" value="1"/>
</dbReference>
<feature type="modified residue" description="4-aspartylphosphate" evidence="1">
    <location>
        <position position="69"/>
    </location>
</feature>
<evidence type="ECO:0000259" key="2">
    <source>
        <dbReference type="PROSITE" id="PS50110"/>
    </source>
</evidence>
<evidence type="ECO:0000313" key="3">
    <source>
        <dbReference type="EMBL" id="KAG6473725.1"/>
    </source>
</evidence>
<dbReference type="PANTHER" id="PTHR43228">
    <property type="entry name" value="TWO-COMPONENT RESPONSE REGULATOR"/>
    <property type="match status" value="1"/>
</dbReference>
<protein>
    <recommendedName>
        <fullName evidence="2">Response regulatory domain-containing protein</fullName>
    </recommendedName>
</protein>
<dbReference type="OrthoDB" id="21225at2759"/>
<dbReference type="AlphaFoldDB" id="A0A8J5C603"/>
<sequence>MFCSSIRMANSAVSSRGRRALVVEDNAIIRVVVRKLMKEQGIVLEEAENGKAAVESVKDGKSYDLILMDREMSVMDGHEATKQLRLLGVKTPIVALSADSQQCDRDLFLRAGADEFVEKPLTKDKLAGILSKYGLQ</sequence>
<comment type="caution">
    <text evidence="3">The sequence shown here is derived from an EMBL/GenBank/DDBJ whole genome shotgun (WGS) entry which is preliminary data.</text>
</comment>
<reference evidence="3 4" key="1">
    <citation type="submission" date="2020-08" db="EMBL/GenBank/DDBJ databases">
        <title>Plant Genome Project.</title>
        <authorList>
            <person name="Zhang R.-G."/>
        </authorList>
    </citation>
    <scope>NUCLEOTIDE SEQUENCE [LARGE SCALE GENOMIC DNA]</scope>
    <source>
        <tissue evidence="3">Rhizome</tissue>
    </source>
</reference>
<dbReference type="Pfam" id="PF00072">
    <property type="entry name" value="Response_reg"/>
    <property type="match status" value="1"/>
</dbReference>